<evidence type="ECO:0000313" key="1">
    <source>
        <dbReference type="EMBL" id="KAI0046820.1"/>
    </source>
</evidence>
<comment type="caution">
    <text evidence="1">The sequence shown here is derived from an EMBL/GenBank/DDBJ whole genome shotgun (WGS) entry which is preliminary data.</text>
</comment>
<dbReference type="Proteomes" id="UP000814033">
    <property type="component" value="Unassembled WGS sequence"/>
</dbReference>
<proteinExistence type="predicted"/>
<name>A0ACB8RS19_9AGAM</name>
<gene>
    <name evidence="1" type="ORF">FA95DRAFT_1559676</name>
</gene>
<keyword evidence="2" id="KW-1185">Reference proteome</keyword>
<dbReference type="EMBL" id="MU275916">
    <property type="protein sequence ID" value="KAI0046820.1"/>
    <property type="molecule type" value="Genomic_DNA"/>
</dbReference>
<accession>A0ACB8RS19</accession>
<reference evidence="1" key="2">
    <citation type="journal article" date="2022" name="New Phytol.">
        <title>Evolutionary transition to the ectomycorrhizal habit in the genomes of a hyperdiverse lineage of mushroom-forming fungi.</title>
        <authorList>
            <person name="Looney B."/>
            <person name="Miyauchi S."/>
            <person name="Morin E."/>
            <person name="Drula E."/>
            <person name="Courty P.E."/>
            <person name="Kohler A."/>
            <person name="Kuo A."/>
            <person name="LaButti K."/>
            <person name="Pangilinan J."/>
            <person name="Lipzen A."/>
            <person name="Riley R."/>
            <person name="Andreopoulos W."/>
            <person name="He G."/>
            <person name="Johnson J."/>
            <person name="Nolan M."/>
            <person name="Tritt A."/>
            <person name="Barry K.W."/>
            <person name="Grigoriev I.V."/>
            <person name="Nagy L.G."/>
            <person name="Hibbett D."/>
            <person name="Henrissat B."/>
            <person name="Matheny P.B."/>
            <person name="Labbe J."/>
            <person name="Martin F.M."/>
        </authorList>
    </citation>
    <scope>NUCLEOTIDE SEQUENCE</scope>
    <source>
        <strain evidence="1">FP105234-sp</strain>
    </source>
</reference>
<evidence type="ECO:0000313" key="2">
    <source>
        <dbReference type="Proteomes" id="UP000814033"/>
    </source>
</evidence>
<protein>
    <submittedName>
        <fullName evidence="1">Uncharacterized protein</fullName>
    </submittedName>
</protein>
<sequence>MSGIGLWCAAYFPCLADCSPSSRRTSQLSYDLYTHACSHHHRCVLVRSIATPSRLMVNDVRIVKMAATGRASLPRLVNRCPFRPCLPRSDSKPSAFSRPRLAAELGRHAYTISLVHFYAVLPTLLRRGGVRPTRICIVL</sequence>
<organism evidence="1 2">
    <name type="scientific">Auriscalpium vulgare</name>
    <dbReference type="NCBI Taxonomy" id="40419"/>
    <lineage>
        <taxon>Eukaryota</taxon>
        <taxon>Fungi</taxon>
        <taxon>Dikarya</taxon>
        <taxon>Basidiomycota</taxon>
        <taxon>Agaricomycotina</taxon>
        <taxon>Agaricomycetes</taxon>
        <taxon>Russulales</taxon>
        <taxon>Auriscalpiaceae</taxon>
        <taxon>Auriscalpium</taxon>
    </lineage>
</organism>
<reference evidence="1" key="1">
    <citation type="submission" date="2021-02" db="EMBL/GenBank/DDBJ databases">
        <authorList>
            <consortium name="DOE Joint Genome Institute"/>
            <person name="Ahrendt S."/>
            <person name="Looney B.P."/>
            <person name="Miyauchi S."/>
            <person name="Morin E."/>
            <person name="Drula E."/>
            <person name="Courty P.E."/>
            <person name="Chicoki N."/>
            <person name="Fauchery L."/>
            <person name="Kohler A."/>
            <person name="Kuo A."/>
            <person name="Labutti K."/>
            <person name="Pangilinan J."/>
            <person name="Lipzen A."/>
            <person name="Riley R."/>
            <person name="Andreopoulos W."/>
            <person name="He G."/>
            <person name="Johnson J."/>
            <person name="Barry K.W."/>
            <person name="Grigoriev I.V."/>
            <person name="Nagy L."/>
            <person name="Hibbett D."/>
            <person name="Henrissat B."/>
            <person name="Matheny P.B."/>
            <person name="Labbe J."/>
            <person name="Martin F."/>
        </authorList>
    </citation>
    <scope>NUCLEOTIDE SEQUENCE</scope>
    <source>
        <strain evidence="1">FP105234-sp</strain>
    </source>
</reference>